<organism evidence="1 2">
    <name type="scientific">Xanthomonas vesicatoria ATCC 35937</name>
    <dbReference type="NCBI Taxonomy" id="925775"/>
    <lineage>
        <taxon>Bacteria</taxon>
        <taxon>Pseudomonadati</taxon>
        <taxon>Pseudomonadota</taxon>
        <taxon>Gammaproteobacteria</taxon>
        <taxon>Lysobacterales</taxon>
        <taxon>Lysobacteraceae</taxon>
        <taxon>Xanthomonas</taxon>
    </lineage>
</organism>
<feature type="non-terminal residue" evidence="1">
    <location>
        <position position="109"/>
    </location>
</feature>
<reference evidence="1 2" key="1">
    <citation type="journal article" date="2011" name="BMC Genomics">
        <title>Comparative genomics reveals diversity among xanthomonads infecting tomato and pepper.</title>
        <authorList>
            <person name="Potnis N."/>
            <person name="Krasileva K."/>
            <person name="Chow V."/>
            <person name="Almeida N.F."/>
            <person name="Patil P.B."/>
            <person name="Ryan R.P."/>
            <person name="Sharlach M."/>
            <person name="Behlau F."/>
            <person name="Dow J.M."/>
            <person name="Momol M.T."/>
            <person name="White F.F."/>
            <person name="Preston J.F."/>
            <person name="Vinatzer B.A."/>
            <person name="Koebnik R."/>
            <person name="Setubal J.C."/>
            <person name="Norman D.J."/>
            <person name="Staskawicz B.J."/>
            <person name="Jones J.B."/>
        </authorList>
    </citation>
    <scope>NUCLEOTIDE SEQUENCE [LARGE SCALE GENOMIC DNA]</scope>
    <source>
        <strain evidence="1 2">ATCC 35937</strain>
    </source>
</reference>
<evidence type="ECO:0000313" key="1">
    <source>
        <dbReference type="EMBL" id="EGD07983.1"/>
    </source>
</evidence>
<protein>
    <submittedName>
        <fullName evidence="1">Uncharacterized protein</fullName>
    </submittedName>
</protein>
<accession>F0BHU9</accession>
<comment type="caution">
    <text evidence="1">The sequence shown here is derived from an EMBL/GenBank/DDBJ whole genome shotgun (WGS) entry which is preliminary data.</text>
</comment>
<evidence type="ECO:0000313" key="2">
    <source>
        <dbReference type="Proteomes" id="UP000003299"/>
    </source>
</evidence>
<gene>
    <name evidence="1" type="ORF">XVE_3848</name>
</gene>
<dbReference type="EMBL" id="AEQV01000163">
    <property type="protein sequence ID" value="EGD07983.1"/>
    <property type="molecule type" value="Genomic_DNA"/>
</dbReference>
<name>F0BHU9_9XANT</name>
<dbReference type="Proteomes" id="UP000003299">
    <property type="component" value="Unassembled WGS sequence"/>
</dbReference>
<sequence>MHAADAIDDERCIIWPDPKREQARFRLNVEVQRSNAQMHVYVAIAWRVAIGNKLGKQTHRLVAWGLEQCVELQLLRFQRVRVRGFGSFVSELTRRFGDLRQPVGAEAVD</sequence>
<proteinExistence type="predicted"/>
<dbReference type="AlphaFoldDB" id="F0BHU9"/>